<organism evidence="2 3">
    <name type="scientific">Pseudomonas syringae pv. maculicola str. ES4326</name>
    <dbReference type="NCBI Taxonomy" id="629265"/>
    <lineage>
        <taxon>Bacteria</taxon>
        <taxon>Pseudomonadati</taxon>
        <taxon>Pseudomonadota</taxon>
        <taxon>Gammaproteobacteria</taxon>
        <taxon>Pseudomonadales</taxon>
        <taxon>Pseudomonadaceae</taxon>
        <taxon>Pseudomonas</taxon>
    </lineage>
</organism>
<dbReference type="Gene3D" id="3.40.50.300">
    <property type="entry name" value="P-loop containing nucleotide triphosphate hydrolases"/>
    <property type="match status" value="2"/>
</dbReference>
<reference evidence="2 3" key="1">
    <citation type="journal article" date="2011" name="PLoS Pathog.">
        <title>Dynamic evolution of pathogenicity revealed by sequencing and comparative genomics of 19 Pseudomonas syringae isolates.</title>
        <authorList>
            <person name="Baltrus D.A."/>
            <person name="Nishimura M.T."/>
            <person name="Romanchuk A."/>
            <person name="Chang J.H."/>
            <person name="Mukhtar M.S."/>
            <person name="Cherkis K."/>
            <person name="Roach J."/>
            <person name="Grant S.R."/>
            <person name="Jones C.D."/>
            <person name="Dangl J.L."/>
        </authorList>
    </citation>
    <scope>NUCLEOTIDE SEQUENCE [LARGE SCALE GENOMIC DNA]</scope>
    <source>
        <strain evidence="2 3">ES4326</strain>
    </source>
</reference>
<feature type="coiled-coil region" evidence="1">
    <location>
        <begin position="396"/>
        <end position="423"/>
    </location>
</feature>
<proteinExistence type="predicted"/>
<dbReference type="GeneID" id="64463263"/>
<dbReference type="SUPFAM" id="SSF52540">
    <property type="entry name" value="P-loop containing nucleoside triphosphate hydrolases"/>
    <property type="match status" value="1"/>
</dbReference>
<dbReference type="InterPro" id="IPR027417">
    <property type="entry name" value="P-loop_NTPase"/>
</dbReference>
<dbReference type="PANTHER" id="PTHR32182">
    <property type="entry name" value="DNA REPLICATION AND REPAIR PROTEIN RECF"/>
    <property type="match status" value="1"/>
</dbReference>
<dbReference type="Proteomes" id="UP000003811">
    <property type="component" value="Chromosome"/>
</dbReference>
<dbReference type="PANTHER" id="PTHR32182:SF0">
    <property type="entry name" value="DNA REPLICATION AND REPAIR PROTEIN RECF"/>
    <property type="match status" value="1"/>
</dbReference>
<dbReference type="EMBL" id="CP047260">
    <property type="protein sequence ID" value="QHE95265.1"/>
    <property type="molecule type" value="Genomic_DNA"/>
</dbReference>
<dbReference type="GO" id="GO:0006302">
    <property type="term" value="P:double-strand break repair"/>
    <property type="evidence" value="ECO:0007669"/>
    <property type="project" value="TreeGrafter"/>
</dbReference>
<dbReference type="RefSeq" id="WP_007248239.1">
    <property type="nucleotide sequence ID" value="NZ_CP047260.1"/>
</dbReference>
<evidence type="ECO:0008006" key="4">
    <source>
        <dbReference type="Google" id="ProtNLM"/>
    </source>
</evidence>
<sequence length="662" mass="74980">MSKGNEFKKVTLPKITRVVLGGFDLYTHKPDADVSIVKPVFCLMGANGLGKSTFLNTLNFAMTGGVPDPARKFQSAKDYLKDVARIDRTEDYFGGRIKEGSRDSASVTVTLDWPTAAIEVERSIFEGRSVKRLVVTDKISGSIQNLTDHFSDNDALCEEYELEVIRQCKLDDFSQFVFLMHFLATFDEGRHLLMWDDEALTNALYLAFGTDPQAARAADKLKRDMERESSRGRNVRFSARHVSDRIKQLMDVLSGRDESDFASEAELRTSHERLFELHQQAEGRVRTKQNELRDVDLAWADLSAALTEAQVEYRRVFSARLKTSSTVDHHPIIRSTISEDRCAICGGNHVSSQLQRKLETEHCPLCDSEIEKSSAGEDINQLQVLDSEIIKIRDQLGEVLRSRKRLNDELSAAEESEAQAHETLRVFEEKEVLSLAKVESGGSFSAIQQQIEKLERKRLEFLTQSKEHYRKRDLYRDELSGYEKQLKSQYEAGALHFVPRFRELAEEFIGLPIDVELEHRTGVNDSGFGLRLRMNDQLRSTPDKLSESQRFFIDIALRMALAEFMSDSPATLLIDTPEGSLDIAYEARAGAMFAKFVGSGNVILMTANLRSSQLVIRLAEIQQLTGMQVVRMTDWTDLSDVQRSEEKLFLAAYDKIDEALGQ</sequence>
<dbReference type="AlphaFoldDB" id="A0A8T8BV04"/>
<evidence type="ECO:0000256" key="1">
    <source>
        <dbReference type="SAM" id="Coils"/>
    </source>
</evidence>
<gene>
    <name evidence="2" type="ORF">PMA4326_000495</name>
</gene>
<accession>A0A8T8BV04</accession>
<dbReference type="GO" id="GO:0000731">
    <property type="term" value="P:DNA synthesis involved in DNA repair"/>
    <property type="evidence" value="ECO:0007669"/>
    <property type="project" value="TreeGrafter"/>
</dbReference>
<evidence type="ECO:0000313" key="3">
    <source>
        <dbReference type="Proteomes" id="UP000003811"/>
    </source>
</evidence>
<evidence type="ECO:0000313" key="2">
    <source>
        <dbReference type="EMBL" id="QHE95265.1"/>
    </source>
</evidence>
<keyword evidence="1" id="KW-0175">Coiled coil</keyword>
<name>A0A8T8BV04_PSEYM</name>
<protein>
    <recommendedName>
        <fullName evidence="4">Rad50/SbcC-type AAA domain-containing protein</fullName>
    </recommendedName>
</protein>